<protein>
    <submittedName>
        <fullName evidence="1">Uncharacterized protein</fullName>
    </submittedName>
</protein>
<proteinExistence type="predicted"/>
<evidence type="ECO:0000313" key="1">
    <source>
        <dbReference type="EMBL" id="ALC24810.1"/>
    </source>
</evidence>
<sequence length="54" mass="5927">MLHIHVPDQILHPVVEGIEADPGLMTEAVRLGLQARHELVNDANELTLVLIHGT</sequence>
<dbReference type="AlphaFoldDB" id="A0A0M4DLH9"/>
<dbReference type="Proteomes" id="UP000060513">
    <property type="component" value="Chromosome"/>
</dbReference>
<organism evidence="1">
    <name type="scientific">Streptomyces pristinaespiralis</name>
    <dbReference type="NCBI Taxonomy" id="38300"/>
    <lineage>
        <taxon>Bacteria</taxon>
        <taxon>Bacillati</taxon>
        <taxon>Actinomycetota</taxon>
        <taxon>Actinomycetes</taxon>
        <taxon>Kitasatosporales</taxon>
        <taxon>Streptomycetaceae</taxon>
        <taxon>Streptomyces</taxon>
    </lineage>
</organism>
<gene>
    <name evidence="1" type="ORF">SPRI_6504</name>
</gene>
<dbReference type="EMBL" id="CP011340">
    <property type="protein sequence ID" value="ALC24810.1"/>
    <property type="molecule type" value="Genomic_DNA"/>
</dbReference>
<reference evidence="1 2" key="1">
    <citation type="submission" date="2015-08" db="EMBL/GenBank/DDBJ databases">
        <title>Genome sequence of the pristinamycin over-producing bacterium Streptomyces pristinaespiralis HCCB10218.</title>
        <authorList>
            <person name="Tian J."/>
            <person name="Yang J."/>
            <person name="Li L."/>
            <person name="Ruan L."/>
            <person name="Wei W."/>
            <person name="Zheng G."/>
            <person name="Wei Z."/>
            <person name="Yang S."/>
            <person name="Ge M."/>
            <person name="Jiang W."/>
            <person name="Lu Y."/>
        </authorList>
    </citation>
    <scope>NUCLEOTIDE SEQUENCE [LARGE SCALE GENOMIC DNA]</scope>
    <source>
        <strain evidence="1 2">HCCB 10218</strain>
    </source>
</reference>
<dbReference type="KEGG" id="spri:SPRI_6504"/>
<name>A0A0M4DLH9_STRPR</name>
<evidence type="ECO:0000313" key="2">
    <source>
        <dbReference type="Proteomes" id="UP000060513"/>
    </source>
</evidence>
<accession>A0A0M4DLH9</accession>